<gene>
    <name evidence="1" type="ORF">DFP72DRAFT_1084112</name>
</gene>
<evidence type="ECO:0000313" key="2">
    <source>
        <dbReference type="Proteomes" id="UP000521943"/>
    </source>
</evidence>
<proteinExistence type="predicted"/>
<reference evidence="1 2" key="1">
    <citation type="submission" date="2020-07" db="EMBL/GenBank/DDBJ databases">
        <title>Comparative genomics of pyrophilous fungi reveals a link between fire events and developmental genes.</title>
        <authorList>
            <consortium name="DOE Joint Genome Institute"/>
            <person name="Steindorff A.S."/>
            <person name="Carver A."/>
            <person name="Calhoun S."/>
            <person name="Stillman K."/>
            <person name="Liu H."/>
            <person name="Lipzen A."/>
            <person name="Pangilinan J."/>
            <person name="Labutti K."/>
            <person name="Bruns T.D."/>
            <person name="Grigoriev I.V."/>
        </authorList>
    </citation>
    <scope>NUCLEOTIDE SEQUENCE [LARGE SCALE GENOMIC DNA]</scope>
    <source>
        <strain evidence="1 2">CBS 144469</strain>
    </source>
</reference>
<name>A0A8H6H7K5_9AGAR</name>
<dbReference type="EMBL" id="JACGCI010000252">
    <property type="protein sequence ID" value="KAF6741400.1"/>
    <property type="molecule type" value="Genomic_DNA"/>
</dbReference>
<accession>A0A8H6H7K5</accession>
<dbReference type="Proteomes" id="UP000521943">
    <property type="component" value="Unassembled WGS sequence"/>
</dbReference>
<comment type="caution">
    <text evidence="1">The sequence shown here is derived from an EMBL/GenBank/DDBJ whole genome shotgun (WGS) entry which is preliminary data.</text>
</comment>
<sequence>MAGTMSKQSISADDYYRSMEVDVLFDHVVEVFTVLKKQREHAYDILSSTRQSYEDAMHRNWPHLLAISAAEAGLGHGFTYTRMSKIIGRHLMSMMYAHNSDAASISPRRPSCVCPSICTGVAGKRAVEISSAW</sequence>
<keyword evidence="2" id="KW-1185">Reference proteome</keyword>
<protein>
    <submittedName>
        <fullName evidence="1">Uncharacterized protein</fullName>
    </submittedName>
</protein>
<organism evidence="1 2">
    <name type="scientific">Ephemerocybe angulata</name>
    <dbReference type="NCBI Taxonomy" id="980116"/>
    <lineage>
        <taxon>Eukaryota</taxon>
        <taxon>Fungi</taxon>
        <taxon>Dikarya</taxon>
        <taxon>Basidiomycota</taxon>
        <taxon>Agaricomycotina</taxon>
        <taxon>Agaricomycetes</taxon>
        <taxon>Agaricomycetidae</taxon>
        <taxon>Agaricales</taxon>
        <taxon>Agaricineae</taxon>
        <taxon>Psathyrellaceae</taxon>
        <taxon>Ephemerocybe</taxon>
    </lineage>
</organism>
<evidence type="ECO:0000313" key="1">
    <source>
        <dbReference type="EMBL" id="KAF6741400.1"/>
    </source>
</evidence>
<dbReference type="AlphaFoldDB" id="A0A8H6H7K5"/>